<dbReference type="InterPro" id="IPR036390">
    <property type="entry name" value="WH_DNA-bd_sf"/>
</dbReference>
<dbReference type="FunFam" id="3.40.190.290:FF:000001">
    <property type="entry name" value="Transcriptional regulator, LysR family"/>
    <property type="match status" value="1"/>
</dbReference>
<dbReference type="SUPFAM" id="SSF53850">
    <property type="entry name" value="Periplasmic binding protein-like II"/>
    <property type="match status" value="1"/>
</dbReference>
<proteinExistence type="inferred from homology"/>
<dbReference type="FunFam" id="1.10.10.10:FF:000001">
    <property type="entry name" value="LysR family transcriptional regulator"/>
    <property type="match status" value="1"/>
</dbReference>
<accession>A0A1F6C7H6</accession>
<dbReference type="Pfam" id="PF03466">
    <property type="entry name" value="LysR_substrate"/>
    <property type="match status" value="1"/>
</dbReference>
<dbReference type="InterPro" id="IPR058163">
    <property type="entry name" value="LysR-type_TF_proteobact-type"/>
</dbReference>
<dbReference type="CDD" id="cd08422">
    <property type="entry name" value="PBP2_CrgA_like"/>
    <property type="match status" value="1"/>
</dbReference>
<evidence type="ECO:0000256" key="4">
    <source>
        <dbReference type="ARBA" id="ARBA00023163"/>
    </source>
</evidence>
<dbReference type="GO" id="GO:0043565">
    <property type="term" value="F:sequence-specific DNA binding"/>
    <property type="evidence" value="ECO:0007669"/>
    <property type="project" value="TreeGrafter"/>
</dbReference>
<dbReference type="GO" id="GO:0003700">
    <property type="term" value="F:DNA-binding transcription factor activity"/>
    <property type="evidence" value="ECO:0007669"/>
    <property type="project" value="InterPro"/>
</dbReference>
<sequence length="301" mass="33612">MYSTTDLQLFIRIADQGTLSQAARDLELSTATASASLKRLEQKLGTRLFVRSTRSMRLTQDGEVFLEYSRQALALLGEGEALIRTDKQTIGGHIRISASSDLGRHVLLPFIDAFQQLHPAVTVSLQLSDSVIDLFREPIDLAFRYGKLEDSSLVSQQLIDNRRMLVASPAYLAQHPPLQTPKDLIYHNCLLYYLKNGLYNSWPFDNGKEALEIKVKGDRMANDGAVVREWAVAGLGIAYKCWLDVRQDLEAGRLVRVLPQYQGDSVPLNAVYPHRNNIAPRIRSLLDYLKAGLAGFGQAAQ</sequence>
<dbReference type="PANTHER" id="PTHR30537">
    <property type="entry name" value="HTH-TYPE TRANSCRIPTIONAL REGULATOR"/>
    <property type="match status" value="1"/>
</dbReference>
<dbReference type="Proteomes" id="UP000178606">
    <property type="component" value="Unassembled WGS sequence"/>
</dbReference>
<keyword evidence="4" id="KW-0804">Transcription</keyword>
<reference evidence="6 7" key="1">
    <citation type="journal article" date="2016" name="Nat. Commun.">
        <title>Thousands of microbial genomes shed light on interconnected biogeochemical processes in an aquifer system.</title>
        <authorList>
            <person name="Anantharaman K."/>
            <person name="Brown C.T."/>
            <person name="Hug L.A."/>
            <person name="Sharon I."/>
            <person name="Castelle C.J."/>
            <person name="Probst A.J."/>
            <person name="Thomas B.C."/>
            <person name="Singh A."/>
            <person name="Wilkins M.J."/>
            <person name="Karaoz U."/>
            <person name="Brodie E.L."/>
            <person name="Williams K.H."/>
            <person name="Hubbard S.S."/>
            <person name="Banfield J.F."/>
        </authorList>
    </citation>
    <scope>NUCLEOTIDE SEQUENCE [LARGE SCALE GENOMIC DNA]</scope>
    <source>
        <strain evidence="7">RIFCSPLOWO2_12_FULL_64_10</strain>
    </source>
</reference>
<dbReference type="SUPFAM" id="SSF46785">
    <property type="entry name" value="Winged helix' DNA-binding domain"/>
    <property type="match status" value="1"/>
</dbReference>
<dbReference type="AlphaFoldDB" id="A0A1F6C7H6"/>
<dbReference type="InterPro" id="IPR005119">
    <property type="entry name" value="LysR_subst-bd"/>
</dbReference>
<gene>
    <name evidence="6" type="ORF">A3F84_15075</name>
</gene>
<keyword evidence="2" id="KW-0805">Transcription regulation</keyword>
<comment type="similarity">
    <text evidence="1">Belongs to the LysR transcriptional regulatory family.</text>
</comment>
<dbReference type="PANTHER" id="PTHR30537:SF21">
    <property type="entry name" value="HTH-TYPE TRANSCRIPTIONAL REGULATOR SINR-RELATED"/>
    <property type="match status" value="1"/>
</dbReference>
<keyword evidence="3" id="KW-0238">DNA-binding</keyword>
<comment type="caution">
    <text evidence="6">The sequence shown here is derived from an EMBL/GenBank/DDBJ whole genome shotgun (WGS) entry which is preliminary data.</text>
</comment>
<evidence type="ECO:0000256" key="1">
    <source>
        <dbReference type="ARBA" id="ARBA00009437"/>
    </source>
</evidence>
<dbReference type="GO" id="GO:0006351">
    <property type="term" value="P:DNA-templated transcription"/>
    <property type="evidence" value="ECO:0007669"/>
    <property type="project" value="TreeGrafter"/>
</dbReference>
<dbReference type="Gene3D" id="1.10.10.10">
    <property type="entry name" value="Winged helix-like DNA-binding domain superfamily/Winged helix DNA-binding domain"/>
    <property type="match status" value="1"/>
</dbReference>
<dbReference type="InterPro" id="IPR000847">
    <property type="entry name" value="LysR_HTH_N"/>
</dbReference>
<dbReference type="PROSITE" id="PS50931">
    <property type="entry name" value="HTH_LYSR"/>
    <property type="match status" value="1"/>
</dbReference>
<organism evidence="6 7">
    <name type="scientific">Handelsmanbacteria sp. (strain RIFCSPLOWO2_12_FULL_64_10)</name>
    <dbReference type="NCBI Taxonomy" id="1817868"/>
    <lineage>
        <taxon>Bacteria</taxon>
        <taxon>Candidatus Handelsmaniibacteriota</taxon>
    </lineage>
</organism>
<evidence type="ECO:0000313" key="7">
    <source>
        <dbReference type="Proteomes" id="UP000178606"/>
    </source>
</evidence>
<feature type="domain" description="HTH lysR-type" evidence="5">
    <location>
        <begin position="1"/>
        <end position="59"/>
    </location>
</feature>
<name>A0A1F6C7H6_HANXR</name>
<dbReference type="Pfam" id="PF00126">
    <property type="entry name" value="HTH_1"/>
    <property type="match status" value="1"/>
</dbReference>
<evidence type="ECO:0000313" key="6">
    <source>
        <dbReference type="EMBL" id="OGG45095.1"/>
    </source>
</evidence>
<evidence type="ECO:0000256" key="2">
    <source>
        <dbReference type="ARBA" id="ARBA00023015"/>
    </source>
</evidence>
<dbReference type="Gene3D" id="3.40.190.290">
    <property type="match status" value="1"/>
</dbReference>
<evidence type="ECO:0000256" key="3">
    <source>
        <dbReference type="ARBA" id="ARBA00023125"/>
    </source>
</evidence>
<evidence type="ECO:0000259" key="5">
    <source>
        <dbReference type="PROSITE" id="PS50931"/>
    </source>
</evidence>
<dbReference type="InterPro" id="IPR036388">
    <property type="entry name" value="WH-like_DNA-bd_sf"/>
</dbReference>
<dbReference type="EMBL" id="MFKF01000387">
    <property type="protein sequence ID" value="OGG45095.1"/>
    <property type="molecule type" value="Genomic_DNA"/>
</dbReference>
<protein>
    <submittedName>
        <fullName evidence="6">LysR family transcriptional regulator</fullName>
    </submittedName>
</protein>